<organism evidence="1">
    <name type="scientific">Oryza brachyantha</name>
    <name type="common">malo sina</name>
    <dbReference type="NCBI Taxonomy" id="4533"/>
    <lineage>
        <taxon>Eukaryota</taxon>
        <taxon>Viridiplantae</taxon>
        <taxon>Streptophyta</taxon>
        <taxon>Embryophyta</taxon>
        <taxon>Tracheophyta</taxon>
        <taxon>Spermatophyta</taxon>
        <taxon>Magnoliopsida</taxon>
        <taxon>Liliopsida</taxon>
        <taxon>Poales</taxon>
        <taxon>Poaceae</taxon>
        <taxon>BOP clade</taxon>
        <taxon>Oryzoideae</taxon>
        <taxon>Oryzeae</taxon>
        <taxon>Oryzinae</taxon>
        <taxon>Oryza</taxon>
    </lineage>
</organism>
<keyword evidence="2" id="KW-1185">Reference proteome</keyword>
<evidence type="ECO:0000313" key="2">
    <source>
        <dbReference type="Proteomes" id="UP000006038"/>
    </source>
</evidence>
<reference evidence="1" key="2">
    <citation type="submission" date="2013-04" db="UniProtKB">
        <authorList>
            <consortium name="EnsemblPlants"/>
        </authorList>
    </citation>
    <scope>IDENTIFICATION</scope>
</reference>
<sequence length="61" mass="7487">MNNSHYNFENQPCVQFYNLPLIYKYSQQIQEKNEGIGQLTLRFNQNKRCKTTLFRVDLRDW</sequence>
<proteinExistence type="predicted"/>
<dbReference type="EnsemblPlants" id="OB06G23290.1">
    <property type="protein sequence ID" value="OB06G23290.1"/>
    <property type="gene ID" value="OB06G23290"/>
</dbReference>
<accession>J3ME85</accession>
<dbReference type="HOGENOM" id="CLU_2926336_0_0_1"/>
<dbReference type="Proteomes" id="UP000006038">
    <property type="component" value="Chromosome 6"/>
</dbReference>
<protein>
    <submittedName>
        <fullName evidence="1">Uncharacterized protein</fullName>
    </submittedName>
</protein>
<name>J3ME85_ORYBR</name>
<dbReference type="AlphaFoldDB" id="J3ME85"/>
<evidence type="ECO:0000313" key="1">
    <source>
        <dbReference type="EnsemblPlants" id="OB06G23290.1"/>
    </source>
</evidence>
<reference evidence="1" key="1">
    <citation type="journal article" date="2013" name="Nat. Commun.">
        <title>Whole-genome sequencing of Oryza brachyantha reveals mechanisms underlying Oryza genome evolution.</title>
        <authorList>
            <person name="Chen J."/>
            <person name="Huang Q."/>
            <person name="Gao D."/>
            <person name="Wang J."/>
            <person name="Lang Y."/>
            <person name="Liu T."/>
            <person name="Li B."/>
            <person name="Bai Z."/>
            <person name="Luis Goicoechea J."/>
            <person name="Liang C."/>
            <person name="Chen C."/>
            <person name="Zhang W."/>
            <person name="Sun S."/>
            <person name="Liao Y."/>
            <person name="Zhang X."/>
            <person name="Yang L."/>
            <person name="Song C."/>
            <person name="Wang M."/>
            <person name="Shi J."/>
            <person name="Liu G."/>
            <person name="Liu J."/>
            <person name="Zhou H."/>
            <person name="Zhou W."/>
            <person name="Yu Q."/>
            <person name="An N."/>
            <person name="Chen Y."/>
            <person name="Cai Q."/>
            <person name="Wang B."/>
            <person name="Liu B."/>
            <person name="Min J."/>
            <person name="Huang Y."/>
            <person name="Wu H."/>
            <person name="Li Z."/>
            <person name="Zhang Y."/>
            <person name="Yin Y."/>
            <person name="Song W."/>
            <person name="Jiang J."/>
            <person name="Jackson S.A."/>
            <person name="Wing R.A."/>
            <person name="Wang J."/>
            <person name="Chen M."/>
        </authorList>
    </citation>
    <scope>NUCLEOTIDE SEQUENCE [LARGE SCALE GENOMIC DNA]</scope>
    <source>
        <strain evidence="1">cv. IRGC 101232</strain>
    </source>
</reference>
<dbReference type="Gramene" id="OB06G23290.1">
    <property type="protein sequence ID" value="OB06G23290.1"/>
    <property type="gene ID" value="OB06G23290"/>
</dbReference>